<name>A0A5R9BD86_9MICC</name>
<dbReference type="PANTHER" id="PTHR33744:SF1">
    <property type="entry name" value="DNA-BINDING TRANSCRIPTIONAL ACTIVATOR ADER"/>
    <property type="match status" value="1"/>
</dbReference>
<accession>A0A5R9BD86</accession>
<dbReference type="OrthoDB" id="3505602at2"/>
<sequence length="430" mass="47271">MQAERTGYAEAIQSAVDALAHRLRRSVLVNDPMVRILYRSVHFGDEDPLRIRALLQRETGDDVVSYILDQGVADWLGPGRIPPHKALGMVHPRVCTPIRHPARGGGEMIGMIMMVDPEDSLSDPDLQLIRETAAEIAPLLFTGHGGDDQWALRDLLSRHSEVRREALAELSRYKRKQGFEHVTAVQLAVRSHDHETESVLSAGERMTLHETLSLLPGPRISATLHALSGTGASVVLGCRKPPPLGALTTEIERTISRFREATSGTSELIAGIGSPQRELPSAHVSARQAEVALDAVRRGLSTRAAVLWRDLGPMGVLLQLPRDVLVRSSLPHEMQTVVATVPFDELRRTLRVYLDHGGNGPAASEALHIHRTTLYYRLGRISELTGLDLADGGTRLSLHLGLAMLELIETEEARLDHSLDGWMPQDQLSE</sequence>
<dbReference type="InterPro" id="IPR042070">
    <property type="entry name" value="PucR_C-HTH_sf"/>
</dbReference>
<dbReference type="AlphaFoldDB" id="A0A5R9BD86"/>
<evidence type="ECO:0000259" key="1">
    <source>
        <dbReference type="Pfam" id="PF13556"/>
    </source>
</evidence>
<dbReference type="InterPro" id="IPR051448">
    <property type="entry name" value="CdaR-like_regulators"/>
</dbReference>
<dbReference type="InterPro" id="IPR025736">
    <property type="entry name" value="PucR_C-HTH_dom"/>
</dbReference>
<dbReference type="RefSeq" id="WP_138252728.1">
    <property type="nucleotide sequence ID" value="NZ_VAVZ01000014.1"/>
</dbReference>
<evidence type="ECO:0000313" key="2">
    <source>
        <dbReference type="EMBL" id="TLP98032.1"/>
    </source>
</evidence>
<dbReference type="Proteomes" id="UP000310458">
    <property type="component" value="Unassembled WGS sequence"/>
</dbReference>
<dbReference type="PANTHER" id="PTHR33744">
    <property type="entry name" value="CARBOHYDRATE DIACID REGULATOR"/>
    <property type="match status" value="1"/>
</dbReference>
<reference evidence="2 3" key="1">
    <citation type="submission" date="2019-05" db="EMBL/GenBank/DDBJ databases">
        <title>Nesterenkonia sp. GY074 isolated from the Southern Atlantic Ocean.</title>
        <authorList>
            <person name="Zhang G."/>
        </authorList>
    </citation>
    <scope>NUCLEOTIDE SEQUENCE [LARGE SCALE GENOMIC DNA]</scope>
    <source>
        <strain evidence="2 3">GY074</strain>
    </source>
</reference>
<dbReference type="EMBL" id="VAVZ01000014">
    <property type="protein sequence ID" value="TLP98032.1"/>
    <property type="molecule type" value="Genomic_DNA"/>
</dbReference>
<gene>
    <name evidence="2" type="ORF">FEF26_06465</name>
</gene>
<organism evidence="2 3">
    <name type="scientific">Nesterenkonia salmonea</name>
    <dbReference type="NCBI Taxonomy" id="1804987"/>
    <lineage>
        <taxon>Bacteria</taxon>
        <taxon>Bacillati</taxon>
        <taxon>Actinomycetota</taxon>
        <taxon>Actinomycetes</taxon>
        <taxon>Micrococcales</taxon>
        <taxon>Micrococcaceae</taxon>
        <taxon>Nesterenkonia</taxon>
    </lineage>
</organism>
<evidence type="ECO:0000313" key="3">
    <source>
        <dbReference type="Proteomes" id="UP000310458"/>
    </source>
</evidence>
<comment type="caution">
    <text evidence="2">The sequence shown here is derived from an EMBL/GenBank/DDBJ whole genome shotgun (WGS) entry which is preliminary data.</text>
</comment>
<feature type="domain" description="PucR C-terminal helix-turn-helix" evidence="1">
    <location>
        <begin position="346"/>
        <end position="403"/>
    </location>
</feature>
<proteinExistence type="predicted"/>
<protein>
    <recommendedName>
        <fullName evidence="1">PucR C-terminal helix-turn-helix domain-containing protein</fullName>
    </recommendedName>
</protein>
<dbReference type="Gene3D" id="1.10.10.2840">
    <property type="entry name" value="PucR C-terminal helix-turn-helix domain"/>
    <property type="match status" value="1"/>
</dbReference>
<dbReference type="Pfam" id="PF13556">
    <property type="entry name" value="HTH_30"/>
    <property type="match status" value="1"/>
</dbReference>
<keyword evidence="3" id="KW-1185">Reference proteome</keyword>